<keyword evidence="3" id="KW-1185">Reference proteome</keyword>
<feature type="transmembrane region" description="Helical" evidence="1">
    <location>
        <begin position="74"/>
        <end position="96"/>
    </location>
</feature>
<accession>A0ABX6T2Z5</accession>
<feature type="transmembrane region" description="Helical" evidence="1">
    <location>
        <begin position="102"/>
        <end position="123"/>
    </location>
</feature>
<evidence type="ECO:0000256" key="1">
    <source>
        <dbReference type="SAM" id="Phobius"/>
    </source>
</evidence>
<dbReference type="Proteomes" id="UP000516134">
    <property type="component" value="Chromosome"/>
</dbReference>
<gene>
    <name evidence="2" type="ORF">H9L15_04650</name>
</gene>
<feature type="transmembrane region" description="Helical" evidence="1">
    <location>
        <begin position="40"/>
        <end position="62"/>
    </location>
</feature>
<proteinExistence type="predicted"/>
<dbReference type="RefSeq" id="WP_187715338.1">
    <property type="nucleotide sequence ID" value="NZ_BAABJC010000001.1"/>
</dbReference>
<reference evidence="2 3" key="1">
    <citation type="submission" date="2020-08" db="EMBL/GenBank/DDBJ databases">
        <title>Genome sequence of Sphingomonas daechungensis KACC 18115T.</title>
        <authorList>
            <person name="Hyun D.-W."/>
            <person name="Bae J.-W."/>
        </authorList>
    </citation>
    <scope>NUCLEOTIDE SEQUENCE [LARGE SCALE GENOMIC DNA]</scope>
    <source>
        <strain evidence="2 3">KACC 18115</strain>
    </source>
</reference>
<keyword evidence="1" id="KW-1133">Transmembrane helix</keyword>
<sequence length="140" mass="14913">MKRIALGLLLAPFPAAFIQSVVVAMWPKKGMGIFEHPLSMFVAICLLFYLLGLFLALPLYLAVGKRHPQRLVTYGVTGALLALLPVGLALVIAAAGHGLSTYVASYNLAFFAIGGFLAGVVFWRIATPPTQTAALVTLSR</sequence>
<organism evidence="2 3">
    <name type="scientific">Sphingomonas daechungensis</name>
    <dbReference type="NCBI Taxonomy" id="1176646"/>
    <lineage>
        <taxon>Bacteria</taxon>
        <taxon>Pseudomonadati</taxon>
        <taxon>Pseudomonadota</taxon>
        <taxon>Alphaproteobacteria</taxon>
        <taxon>Sphingomonadales</taxon>
        <taxon>Sphingomonadaceae</taxon>
        <taxon>Sphingomonas</taxon>
    </lineage>
</organism>
<keyword evidence="1" id="KW-0812">Transmembrane</keyword>
<keyword evidence="1" id="KW-0472">Membrane</keyword>
<name>A0ABX6T2Z5_9SPHN</name>
<evidence type="ECO:0000313" key="3">
    <source>
        <dbReference type="Proteomes" id="UP000516134"/>
    </source>
</evidence>
<evidence type="ECO:0000313" key="2">
    <source>
        <dbReference type="EMBL" id="QNP43914.1"/>
    </source>
</evidence>
<evidence type="ECO:0008006" key="4">
    <source>
        <dbReference type="Google" id="ProtNLM"/>
    </source>
</evidence>
<dbReference type="EMBL" id="CP060780">
    <property type="protein sequence ID" value="QNP43914.1"/>
    <property type="molecule type" value="Genomic_DNA"/>
</dbReference>
<protein>
    <recommendedName>
        <fullName evidence="4">DUF4175 domain-containing protein</fullName>
    </recommendedName>
</protein>